<reference evidence="1 2" key="1">
    <citation type="submission" date="2019-05" db="EMBL/GenBank/DDBJ databases">
        <title>Comparative genomics and metabolomics analyses of clavulanic acid producing Streptomyces species provides insight into specialized metabolism and evolution of beta-lactam biosynthetic gene clusters.</title>
        <authorList>
            <person name="Moore M.A."/>
            <person name="Cruz-Morales P."/>
            <person name="Barona Gomez F."/>
            <person name="Kapil T."/>
        </authorList>
    </citation>
    <scope>NUCLEOTIDE SEQUENCE [LARGE SCALE GENOMIC DNA]</scope>
    <source>
        <strain evidence="1 2">NRRL 5741</strain>
    </source>
</reference>
<dbReference type="InterPro" id="IPR024211">
    <property type="entry name" value="DUF3841"/>
</dbReference>
<protein>
    <submittedName>
        <fullName evidence="1">DUF3841 domain-containing protein</fullName>
    </submittedName>
</protein>
<dbReference type="EMBL" id="VCLA01000082">
    <property type="protein sequence ID" value="MQT00547.1"/>
    <property type="molecule type" value="Genomic_DNA"/>
</dbReference>
<sequence>MPLPLPRTPHPPACSPLPPWDDLPCAPPAEAVPPGRLDRRLSGGELTLRTVQSPAAYEELRRTGVLRGSTATATPEFTRSYAWMAHRMAQRFGLPMPPDASPVWAWARVSRRGLVSMLADEPTETAVLTARVRADRAVLSSYDAWHAVLNMHPLWPDEEWEARQSAWERRWPDHCGAGPDGSIPALMREETESTWEGVFTLGRDWVQACLPELTANDVLTVTRCRPRPTANPGR</sequence>
<organism evidence="1 2">
    <name type="scientific">Streptomyces jumonjinensis</name>
    <dbReference type="NCBI Taxonomy" id="1945"/>
    <lineage>
        <taxon>Bacteria</taxon>
        <taxon>Bacillati</taxon>
        <taxon>Actinomycetota</taxon>
        <taxon>Actinomycetes</taxon>
        <taxon>Kitasatosporales</taxon>
        <taxon>Streptomycetaceae</taxon>
        <taxon>Streptomyces</taxon>
    </lineage>
</organism>
<evidence type="ECO:0000313" key="2">
    <source>
        <dbReference type="Proteomes" id="UP000419138"/>
    </source>
</evidence>
<dbReference type="Proteomes" id="UP000419138">
    <property type="component" value="Unassembled WGS sequence"/>
</dbReference>
<dbReference type="OrthoDB" id="286252at2"/>
<dbReference type="AlphaFoldDB" id="A0A646KEY6"/>
<accession>A0A646KEY6</accession>
<evidence type="ECO:0000313" key="1">
    <source>
        <dbReference type="EMBL" id="MQT00547.1"/>
    </source>
</evidence>
<proteinExistence type="predicted"/>
<comment type="caution">
    <text evidence="1">The sequence shown here is derived from an EMBL/GenBank/DDBJ whole genome shotgun (WGS) entry which is preliminary data.</text>
</comment>
<keyword evidence="2" id="KW-1185">Reference proteome</keyword>
<dbReference type="Pfam" id="PF12952">
    <property type="entry name" value="DUF3841"/>
    <property type="match status" value="1"/>
</dbReference>
<gene>
    <name evidence="1" type="ORF">FF041_10000</name>
</gene>
<name>A0A646KEY6_STRJU</name>